<dbReference type="EMBL" id="RCHS01001064">
    <property type="protein sequence ID" value="RMX55413.1"/>
    <property type="molecule type" value="Genomic_DNA"/>
</dbReference>
<gene>
    <name evidence="1" type="ORF">pdam_00025908</name>
</gene>
<reference evidence="1 2" key="1">
    <citation type="journal article" date="2018" name="Sci. Rep.">
        <title>Comparative analysis of the Pocillopora damicornis genome highlights role of immune system in coral evolution.</title>
        <authorList>
            <person name="Cunning R."/>
            <person name="Bay R.A."/>
            <person name="Gillette P."/>
            <person name="Baker A.C."/>
            <person name="Traylor-Knowles N."/>
        </authorList>
    </citation>
    <scope>NUCLEOTIDE SEQUENCE [LARGE SCALE GENOMIC DNA]</scope>
    <source>
        <strain evidence="1">RSMAS</strain>
        <tissue evidence="1">Whole animal</tissue>
    </source>
</reference>
<name>A0A3M6UNZ7_POCDA</name>
<comment type="caution">
    <text evidence="1">The sequence shown here is derived from an EMBL/GenBank/DDBJ whole genome shotgun (WGS) entry which is preliminary data.</text>
</comment>
<protein>
    <submittedName>
        <fullName evidence="1">Uncharacterized protein</fullName>
    </submittedName>
</protein>
<organism evidence="1 2">
    <name type="scientific">Pocillopora damicornis</name>
    <name type="common">Cauliflower coral</name>
    <name type="synonym">Millepora damicornis</name>
    <dbReference type="NCBI Taxonomy" id="46731"/>
    <lineage>
        <taxon>Eukaryota</taxon>
        <taxon>Metazoa</taxon>
        <taxon>Cnidaria</taxon>
        <taxon>Anthozoa</taxon>
        <taxon>Hexacorallia</taxon>
        <taxon>Scleractinia</taxon>
        <taxon>Astrocoeniina</taxon>
        <taxon>Pocilloporidae</taxon>
        <taxon>Pocillopora</taxon>
    </lineage>
</organism>
<keyword evidence="2" id="KW-1185">Reference proteome</keyword>
<dbReference type="Proteomes" id="UP000275408">
    <property type="component" value="Unassembled WGS sequence"/>
</dbReference>
<evidence type="ECO:0000313" key="1">
    <source>
        <dbReference type="EMBL" id="RMX55413.1"/>
    </source>
</evidence>
<sequence length="204" mass="22756">MPAKTTGSMKLHLYNDGKAAISISTMEGLLRRVKHMELRAHYVKYLHRRRRLTLEHWEGVSNPSDGLTKSCKLIEMWLNLCNAVGLVPGLDEDKAALLRGLSRDADDDELPIGERSVREGEYAHRACFLHFSSVGDRKVTEALGIVPAEHGDLEPLSCGQNFSGRTCPRAVVEVRLGSEFLVCEMLFLGEDGFGQQEPWESSFA</sequence>
<proteinExistence type="predicted"/>
<dbReference type="AlphaFoldDB" id="A0A3M6UNZ7"/>
<accession>A0A3M6UNZ7</accession>
<evidence type="ECO:0000313" key="2">
    <source>
        <dbReference type="Proteomes" id="UP000275408"/>
    </source>
</evidence>